<evidence type="ECO:0000313" key="2">
    <source>
        <dbReference type="EMBL" id="KAG2570564.1"/>
    </source>
</evidence>
<dbReference type="InterPro" id="IPR043502">
    <property type="entry name" value="DNA/RNA_pol_sf"/>
</dbReference>
<dbReference type="SUPFAM" id="SSF56219">
    <property type="entry name" value="DNase I-like"/>
    <property type="match status" value="1"/>
</dbReference>
<dbReference type="Pfam" id="PF03372">
    <property type="entry name" value="Exo_endo_phos"/>
    <property type="match status" value="1"/>
</dbReference>
<dbReference type="Gene3D" id="3.60.10.10">
    <property type="entry name" value="Endonuclease/exonuclease/phosphatase"/>
    <property type="match status" value="1"/>
</dbReference>
<dbReference type="Proteomes" id="UP000823388">
    <property type="component" value="Chromosome 7K"/>
</dbReference>
<sequence>MLRASCACARHGRSRSTPNQMHIVSLALYLALAPSKEAPVSSFNIVFSLLVQVVVPLFMSQKDCNILSWNVRGLNTAARRASVCNTVQSSGATVVCLQETKIAQWTVRLVSETLVHDFATNYVTLPADGTRGGILMAASDKHFSLQATHNTDHTVSTTITMKADDISWTLTGVYGPQNIQDKLLFLDELKSLKDQVLERWLIIGDFNLIYKAEDKSNDRLDRCMMNKFKQVLDENQLMEIDLRGRRFTWSNEQDNPTFTRIDRFFGTPEWLTIFPNLDLHALPTMGSDHCPLLLVGDVTRQHYRGFRFESFWVTMPGFMETIQEVWNHPVNTQDAILRFHVKLTRAAKALKLWKRQNLGNLALRLAIANEVMLFLDTAQEQRTLTPEELEFRRFLKTKADGLAAIQRSRARQHSRLTWIRKGDACTRLFMLHANNRKRRLHIPSLNTRNGISTNHQQKEEAIYEHFVNLIGQTQERSLGLNWEHLGYHPHDLHELEDPFDESEIKQVIMQLPSEKLPGPDGFIGLFYKKCWPIIGPDLIAALQAFHSLRTRRIELINEANIVLLPKKEGATNLSDFRPISLINSFAKIITKLLADQLAPRMNELVSGSQNAFIKKHCIHDNFVYVQSVIKALPKSGRPALFIKLDISKAFDSLSWVFLLEVMRALGFGQKWRDWITTLLATSSSKVLLNGIPGKKFKHACGIRQGDPLSPLLFILAIDPLQKIIELAAQRNIIHQVLPKAAKLRCSLYADDAALFANPDHEELSRIGQLLQVFVRCSGLKVNMNKIEIFPIRCTEDMISNTLIDFPGKVSSFPGKYLGLTLHTRKLRRVDVQALLDKIGKRLPGWKGKMLSMAGRETLVKSVLTSQPIYHLTVFPTQKWLIKQIDRMRRSFLWRGDEPEKVNGGHCLVRWPSVCTPKDLGGTWDTRP</sequence>
<dbReference type="InterPro" id="IPR000477">
    <property type="entry name" value="RT_dom"/>
</dbReference>
<reference evidence="2 3" key="1">
    <citation type="submission" date="2020-05" db="EMBL/GenBank/DDBJ databases">
        <title>WGS assembly of Panicum virgatum.</title>
        <authorList>
            <person name="Lovell J.T."/>
            <person name="Jenkins J."/>
            <person name="Shu S."/>
            <person name="Juenger T.E."/>
            <person name="Schmutz J."/>
        </authorList>
    </citation>
    <scope>NUCLEOTIDE SEQUENCE [LARGE SCALE GENOMIC DNA]</scope>
    <source>
        <strain evidence="3">cv. AP13</strain>
    </source>
</reference>
<dbReference type="EMBL" id="CM029049">
    <property type="protein sequence ID" value="KAG2570564.1"/>
    <property type="molecule type" value="Genomic_DNA"/>
</dbReference>
<dbReference type="Pfam" id="PF00078">
    <property type="entry name" value="RVT_1"/>
    <property type="match status" value="1"/>
</dbReference>
<dbReference type="SUPFAM" id="SSF56672">
    <property type="entry name" value="DNA/RNA polymerases"/>
    <property type="match status" value="1"/>
</dbReference>
<feature type="domain" description="Reverse transcriptase" evidence="1">
    <location>
        <begin position="545"/>
        <end position="821"/>
    </location>
</feature>
<dbReference type="GO" id="GO:0003824">
    <property type="term" value="F:catalytic activity"/>
    <property type="evidence" value="ECO:0007669"/>
    <property type="project" value="InterPro"/>
</dbReference>
<name>A0A8T0QJZ1_PANVG</name>
<evidence type="ECO:0000259" key="1">
    <source>
        <dbReference type="PROSITE" id="PS50878"/>
    </source>
</evidence>
<dbReference type="InterPro" id="IPR036691">
    <property type="entry name" value="Endo/exonu/phosph_ase_sf"/>
</dbReference>
<protein>
    <recommendedName>
        <fullName evidence="1">Reverse transcriptase domain-containing protein</fullName>
    </recommendedName>
</protein>
<dbReference type="InterPro" id="IPR005135">
    <property type="entry name" value="Endo/exonuclease/phosphatase"/>
</dbReference>
<proteinExistence type="predicted"/>
<dbReference type="PANTHER" id="PTHR19446">
    <property type="entry name" value="REVERSE TRANSCRIPTASES"/>
    <property type="match status" value="1"/>
</dbReference>
<dbReference type="CDD" id="cd01650">
    <property type="entry name" value="RT_nLTR_like"/>
    <property type="match status" value="1"/>
</dbReference>
<dbReference type="PROSITE" id="PS50878">
    <property type="entry name" value="RT_POL"/>
    <property type="match status" value="1"/>
</dbReference>
<comment type="caution">
    <text evidence="2">The sequence shown here is derived from an EMBL/GenBank/DDBJ whole genome shotgun (WGS) entry which is preliminary data.</text>
</comment>
<dbReference type="AlphaFoldDB" id="A0A8T0QJZ1"/>
<gene>
    <name evidence="2" type="ORF">PVAP13_7KG053509</name>
</gene>
<organism evidence="2 3">
    <name type="scientific">Panicum virgatum</name>
    <name type="common">Blackwell switchgrass</name>
    <dbReference type="NCBI Taxonomy" id="38727"/>
    <lineage>
        <taxon>Eukaryota</taxon>
        <taxon>Viridiplantae</taxon>
        <taxon>Streptophyta</taxon>
        <taxon>Embryophyta</taxon>
        <taxon>Tracheophyta</taxon>
        <taxon>Spermatophyta</taxon>
        <taxon>Magnoliopsida</taxon>
        <taxon>Liliopsida</taxon>
        <taxon>Poales</taxon>
        <taxon>Poaceae</taxon>
        <taxon>PACMAD clade</taxon>
        <taxon>Panicoideae</taxon>
        <taxon>Panicodae</taxon>
        <taxon>Paniceae</taxon>
        <taxon>Panicinae</taxon>
        <taxon>Panicum</taxon>
        <taxon>Panicum sect. Hiantes</taxon>
    </lineage>
</organism>
<evidence type="ECO:0000313" key="3">
    <source>
        <dbReference type="Proteomes" id="UP000823388"/>
    </source>
</evidence>
<keyword evidence="3" id="KW-1185">Reference proteome</keyword>
<accession>A0A8T0QJZ1</accession>